<keyword evidence="2" id="KW-1185">Reference proteome</keyword>
<evidence type="ECO:0000313" key="2">
    <source>
        <dbReference type="Proteomes" id="UP000501690"/>
    </source>
</evidence>
<evidence type="ECO:0000313" key="1">
    <source>
        <dbReference type="EMBL" id="QCD96101.1"/>
    </source>
</evidence>
<organism evidence="1 2">
    <name type="scientific">Vigna unguiculata</name>
    <name type="common">Cowpea</name>
    <dbReference type="NCBI Taxonomy" id="3917"/>
    <lineage>
        <taxon>Eukaryota</taxon>
        <taxon>Viridiplantae</taxon>
        <taxon>Streptophyta</taxon>
        <taxon>Embryophyta</taxon>
        <taxon>Tracheophyta</taxon>
        <taxon>Spermatophyta</taxon>
        <taxon>Magnoliopsida</taxon>
        <taxon>eudicotyledons</taxon>
        <taxon>Gunneridae</taxon>
        <taxon>Pentapetalae</taxon>
        <taxon>rosids</taxon>
        <taxon>fabids</taxon>
        <taxon>Fabales</taxon>
        <taxon>Fabaceae</taxon>
        <taxon>Papilionoideae</taxon>
        <taxon>50 kb inversion clade</taxon>
        <taxon>NPAAA clade</taxon>
        <taxon>indigoferoid/millettioid clade</taxon>
        <taxon>Phaseoleae</taxon>
        <taxon>Vigna</taxon>
    </lineage>
</organism>
<dbReference type="AlphaFoldDB" id="A0A4D6M6R0"/>
<dbReference type="Proteomes" id="UP000501690">
    <property type="component" value="Linkage Group LG6"/>
</dbReference>
<proteinExistence type="predicted"/>
<name>A0A4D6M6R0_VIGUN</name>
<sequence length="78" mass="8572">MEVLGIPGNYRNRLTAPWLPPGTIPGNWDLCVLCAIKEHLDRVRRRREWFRQAIAAQGAAGTCAPSGEGLSARQCLQG</sequence>
<dbReference type="EMBL" id="CP039350">
    <property type="protein sequence ID" value="QCD96101.1"/>
    <property type="molecule type" value="Genomic_DNA"/>
</dbReference>
<gene>
    <name evidence="1" type="ORF">DEO72_LG6g803</name>
</gene>
<protein>
    <submittedName>
        <fullName evidence="1">Uncharacterized protein</fullName>
    </submittedName>
</protein>
<accession>A0A4D6M6R0</accession>
<reference evidence="1 2" key="1">
    <citation type="submission" date="2019-04" db="EMBL/GenBank/DDBJ databases">
        <title>An improved genome assembly and genetic linkage map for asparagus bean, Vigna unguiculata ssp. sesquipedialis.</title>
        <authorList>
            <person name="Xia Q."/>
            <person name="Zhang R."/>
            <person name="Dong Y."/>
        </authorList>
    </citation>
    <scope>NUCLEOTIDE SEQUENCE [LARGE SCALE GENOMIC DNA]</scope>
    <source>
        <tissue evidence="1">Leaf</tissue>
    </source>
</reference>